<evidence type="ECO:0000256" key="8">
    <source>
        <dbReference type="ARBA" id="ARBA00023136"/>
    </source>
</evidence>
<evidence type="ECO:0000256" key="11">
    <source>
        <dbReference type="ARBA" id="ARBA00047906"/>
    </source>
</evidence>
<dbReference type="VEuPathDB" id="VectorBase:BGLB011644"/>
<organism evidence="15 16">
    <name type="scientific">Biomphalaria glabrata</name>
    <name type="common">Bloodfluke planorb</name>
    <name type="synonym">Freshwater snail</name>
    <dbReference type="NCBI Taxonomy" id="6526"/>
    <lineage>
        <taxon>Eukaryota</taxon>
        <taxon>Metazoa</taxon>
        <taxon>Spiralia</taxon>
        <taxon>Lophotrochozoa</taxon>
        <taxon>Mollusca</taxon>
        <taxon>Gastropoda</taxon>
        <taxon>Heterobranchia</taxon>
        <taxon>Euthyneura</taxon>
        <taxon>Panpulmonata</taxon>
        <taxon>Hygrophila</taxon>
        <taxon>Lymnaeoidea</taxon>
        <taxon>Planorbidae</taxon>
        <taxon>Biomphalaria</taxon>
    </lineage>
</organism>
<dbReference type="EnsemblMetazoa" id="BGLB011644-RB">
    <property type="protein sequence ID" value="BGLB011644-PB"/>
    <property type="gene ID" value="BGLB011644"/>
</dbReference>
<dbReference type="RefSeq" id="XP_055883923.1">
    <property type="nucleotide sequence ID" value="XM_056027948.1"/>
</dbReference>
<evidence type="ECO:0000256" key="2">
    <source>
        <dbReference type="ARBA" id="ARBA00010524"/>
    </source>
</evidence>
<dbReference type="GO" id="GO:0035965">
    <property type="term" value="P:cardiolipin acyl-chain remodeling"/>
    <property type="evidence" value="ECO:0007669"/>
    <property type="project" value="TreeGrafter"/>
</dbReference>
<dbReference type="PANTHER" id="PTHR12497:SF0">
    <property type="entry name" value="TAFAZZIN"/>
    <property type="match status" value="1"/>
</dbReference>
<comment type="subcellular location">
    <subcellularLocation>
        <location evidence="1">Mitochondrion inner membrane</location>
        <topology evidence="1">Peripheral membrane protein</topology>
        <orientation evidence="1">Intermembrane side</orientation>
    </subcellularLocation>
    <subcellularLocation>
        <location evidence="10">Mitochondrion outer membrane</location>
        <topology evidence="10">Peripheral membrane protein</topology>
        <orientation evidence="10">Intermembrane side</orientation>
    </subcellularLocation>
</comment>
<dbReference type="GO" id="GO:0007007">
    <property type="term" value="P:inner mitochondrial membrane organization"/>
    <property type="evidence" value="ECO:0007669"/>
    <property type="project" value="TreeGrafter"/>
</dbReference>
<evidence type="ECO:0000256" key="9">
    <source>
        <dbReference type="ARBA" id="ARBA00023315"/>
    </source>
</evidence>
<dbReference type="SUPFAM" id="SSF69593">
    <property type="entry name" value="Glycerol-3-phosphate (1)-acyltransferase"/>
    <property type="match status" value="1"/>
</dbReference>
<dbReference type="Pfam" id="PF01553">
    <property type="entry name" value="Acyltransferase"/>
    <property type="match status" value="1"/>
</dbReference>
<evidence type="ECO:0000256" key="12">
    <source>
        <dbReference type="ARBA" id="ARBA00049543"/>
    </source>
</evidence>
<evidence type="ECO:0000313" key="16">
    <source>
        <dbReference type="Proteomes" id="UP000076420"/>
    </source>
</evidence>
<keyword evidence="4" id="KW-1000">Mitochondrion outer membrane</keyword>
<dbReference type="RefSeq" id="XP_055883921.1">
    <property type="nucleotide sequence ID" value="XM_056027946.1"/>
</dbReference>
<dbReference type="SMART" id="SM00563">
    <property type="entry name" value="PlsC"/>
    <property type="match status" value="1"/>
</dbReference>
<reference evidence="18 19" key="2">
    <citation type="submission" date="2025-04" db="UniProtKB">
        <authorList>
            <consortium name="RefSeq"/>
        </authorList>
    </citation>
    <scope>IDENTIFICATION</scope>
</reference>
<feature type="domain" description="Phospholipid/glycerol acyltransferase" evidence="14">
    <location>
        <begin position="66"/>
        <end position="190"/>
    </location>
</feature>
<evidence type="ECO:0000313" key="18">
    <source>
        <dbReference type="RefSeq" id="XP_055883921.1"/>
    </source>
</evidence>
<protein>
    <recommendedName>
        <fullName evidence="13">Tafazzin family protein</fullName>
    </recommendedName>
</protein>
<reference evidence="15" key="1">
    <citation type="submission" date="2020-05" db="UniProtKB">
        <authorList>
            <consortium name="EnsemblMetazoa"/>
        </authorList>
    </citation>
    <scope>IDENTIFICATION</scope>
    <source>
        <strain evidence="15">BB02</strain>
    </source>
</reference>
<proteinExistence type="inferred from homology"/>
<evidence type="ECO:0000256" key="3">
    <source>
        <dbReference type="ARBA" id="ARBA00022679"/>
    </source>
</evidence>
<keyword evidence="9" id="KW-0012">Acyltransferase</keyword>
<comment type="catalytic activity">
    <reaction evidence="12">
        <text>1,2-di-(9Z-octadecenoyl)-sn-glycero-3-phosphocholine + 1-hexadecanoyl-sn-glycero-3-phosphocholine = 1-hexadecanoyl-2-(9Z-octadecenoyl)-sn-glycero-3-phosphocholine + 1-(9Z-octadecenoyl)-sn-glycero-3-phosphocholine</text>
        <dbReference type="Rhea" id="RHEA:43816"/>
        <dbReference type="ChEBI" id="CHEBI:28610"/>
        <dbReference type="ChEBI" id="CHEBI:72998"/>
        <dbReference type="ChEBI" id="CHEBI:73001"/>
        <dbReference type="ChEBI" id="CHEBI:74669"/>
    </reaction>
    <physiologicalReaction direction="left-to-right" evidence="12">
        <dbReference type="Rhea" id="RHEA:43817"/>
    </physiologicalReaction>
    <physiologicalReaction direction="right-to-left" evidence="12">
        <dbReference type="Rhea" id="RHEA:43818"/>
    </physiologicalReaction>
</comment>
<evidence type="ECO:0000256" key="4">
    <source>
        <dbReference type="ARBA" id="ARBA00022787"/>
    </source>
</evidence>
<keyword evidence="8" id="KW-0472">Membrane</keyword>
<sequence length="263" mass="30439">MPLKDGSWRIPPPKNMNWLWKISSKLTVATVGLYSKLWLAWLNKVRVHNKEILDQAMLDRPKFKGLLTVSNHTSCMDDPLLWGVLKTRQLINRDLMRWTSAAEDICFTNKFTSLFFSLGQVFPIVRGDGVYQKGTDFAIEILDQGKWVHFFPEGKVNLTLELMRLKWGVGRIIADCKVTPLVLPIWHVGMDKVLPTRSPYIPLINKSVTYLVGNPIDFTKELKFLKDSKKTPQEIRKYVTDKIQEEFKVLKNVADKLHTELTR</sequence>
<comment type="catalytic activity">
    <reaction evidence="11">
        <text>1'-[1,2-diacyl-sn-glycero-3-phospho],3'-[1-acyl-sn-glycero-3-phospho]-glycerol + a 1,2-diacyl-sn-glycero-3-phosphocholine = a cardiolipin + a 1-acyl-sn-glycero-3-phosphocholine</text>
        <dbReference type="Rhea" id="RHEA:33731"/>
        <dbReference type="ChEBI" id="CHEBI:57643"/>
        <dbReference type="ChEBI" id="CHEBI:58168"/>
        <dbReference type="ChEBI" id="CHEBI:62237"/>
        <dbReference type="ChEBI" id="CHEBI:64743"/>
    </reaction>
    <physiologicalReaction direction="left-to-right" evidence="11">
        <dbReference type="Rhea" id="RHEA:33732"/>
    </physiologicalReaction>
    <physiologicalReaction direction="right-to-left" evidence="11">
        <dbReference type="Rhea" id="RHEA:33733"/>
    </physiologicalReaction>
</comment>
<dbReference type="GO" id="GO:0047184">
    <property type="term" value="F:1-acylglycerophosphocholine O-acyltransferase activity"/>
    <property type="evidence" value="ECO:0007669"/>
    <property type="project" value="TreeGrafter"/>
</dbReference>
<dbReference type="RefSeq" id="XP_055883922.1">
    <property type="nucleotide sequence ID" value="XM_056027947.1"/>
</dbReference>
<dbReference type="STRING" id="6526.A0A2C9K1I5"/>
<dbReference type="PANTHER" id="PTHR12497">
    <property type="entry name" value="TAZ PROTEIN TAFAZZIN"/>
    <property type="match status" value="1"/>
</dbReference>
<dbReference type="PRINTS" id="PR00979">
    <property type="entry name" value="TAFAZZIN"/>
</dbReference>
<dbReference type="GO" id="GO:0005743">
    <property type="term" value="C:mitochondrial inner membrane"/>
    <property type="evidence" value="ECO:0007669"/>
    <property type="project" value="UniProtKB-SubCell"/>
</dbReference>
<gene>
    <name evidence="15" type="primary">106077900</name>
    <name evidence="18 19 20 21" type="synonym">LOC106077900</name>
</gene>
<evidence type="ECO:0000313" key="21">
    <source>
        <dbReference type="RefSeq" id="XP_055883924.1"/>
    </source>
</evidence>
<evidence type="ECO:0000256" key="7">
    <source>
        <dbReference type="ARBA" id="ARBA00023128"/>
    </source>
</evidence>
<dbReference type="OMA" id="WHTLFFS"/>
<dbReference type="CDD" id="cd07989">
    <property type="entry name" value="LPLAT_AGPAT-like"/>
    <property type="match status" value="1"/>
</dbReference>
<keyword evidence="17" id="KW-1185">Reference proteome</keyword>
<evidence type="ECO:0000313" key="15">
    <source>
        <dbReference type="EnsemblMetazoa" id="BGLB011644-PB"/>
    </source>
</evidence>
<evidence type="ECO:0000313" key="20">
    <source>
        <dbReference type="RefSeq" id="XP_055883923.1"/>
    </source>
</evidence>
<dbReference type="InterPro" id="IPR002123">
    <property type="entry name" value="Plipid/glycerol_acylTrfase"/>
</dbReference>
<comment type="similarity">
    <text evidence="2 13">Belongs to the taffazin family.</text>
</comment>
<dbReference type="KEGG" id="bgt:106077900"/>
<evidence type="ECO:0000256" key="1">
    <source>
        <dbReference type="ARBA" id="ARBA00004137"/>
    </source>
</evidence>
<dbReference type="InterPro" id="IPR000872">
    <property type="entry name" value="Tafazzin"/>
</dbReference>
<evidence type="ECO:0000259" key="14">
    <source>
        <dbReference type="SMART" id="SM00563"/>
    </source>
</evidence>
<evidence type="ECO:0000313" key="19">
    <source>
        <dbReference type="RefSeq" id="XP_055883922.1"/>
    </source>
</evidence>
<keyword evidence="6" id="KW-0443">Lipid metabolism</keyword>
<evidence type="ECO:0000256" key="10">
    <source>
        <dbReference type="ARBA" id="ARBA00024323"/>
    </source>
</evidence>
<dbReference type="GO" id="GO:0005741">
    <property type="term" value="C:mitochondrial outer membrane"/>
    <property type="evidence" value="ECO:0007669"/>
    <property type="project" value="UniProtKB-SubCell"/>
</dbReference>
<evidence type="ECO:0000256" key="13">
    <source>
        <dbReference type="RuleBase" id="RU365062"/>
    </source>
</evidence>
<accession>A0A2C9K1I5</accession>
<dbReference type="AlphaFoldDB" id="A0A2C9K1I5"/>
<name>A0A2C9K1I5_BIOGL</name>
<dbReference type="Proteomes" id="UP001165740">
    <property type="component" value="Chromosome 4"/>
</dbReference>
<dbReference type="OrthoDB" id="193467at2759"/>
<dbReference type="RefSeq" id="XP_055883924.1">
    <property type="nucleotide sequence ID" value="XM_056027949.1"/>
</dbReference>
<keyword evidence="3" id="KW-0808">Transferase</keyword>
<evidence type="ECO:0000313" key="17">
    <source>
        <dbReference type="Proteomes" id="UP001165740"/>
    </source>
</evidence>
<keyword evidence="7" id="KW-0496">Mitochondrion</keyword>
<dbReference type="VEuPathDB" id="VectorBase:BGLAX_039677"/>
<keyword evidence="5" id="KW-0999">Mitochondrion inner membrane</keyword>
<evidence type="ECO:0000256" key="6">
    <source>
        <dbReference type="ARBA" id="ARBA00023098"/>
    </source>
</evidence>
<dbReference type="Proteomes" id="UP000076420">
    <property type="component" value="Unassembled WGS sequence"/>
</dbReference>
<evidence type="ECO:0000256" key="5">
    <source>
        <dbReference type="ARBA" id="ARBA00022792"/>
    </source>
</evidence>